<gene>
    <name evidence="2" type="ORF">EXIGLDRAFT_326103</name>
</gene>
<protein>
    <submittedName>
        <fullName evidence="2">Uncharacterized protein</fullName>
    </submittedName>
</protein>
<dbReference type="EMBL" id="KV426288">
    <property type="protein sequence ID" value="KZV83115.1"/>
    <property type="molecule type" value="Genomic_DNA"/>
</dbReference>
<dbReference type="InParanoid" id="A0A165CTY7"/>
<evidence type="ECO:0000256" key="1">
    <source>
        <dbReference type="SAM" id="MobiDB-lite"/>
    </source>
</evidence>
<proteinExistence type="predicted"/>
<evidence type="ECO:0000313" key="3">
    <source>
        <dbReference type="Proteomes" id="UP000077266"/>
    </source>
</evidence>
<dbReference type="Proteomes" id="UP000077266">
    <property type="component" value="Unassembled WGS sequence"/>
</dbReference>
<evidence type="ECO:0000313" key="2">
    <source>
        <dbReference type="EMBL" id="KZV83115.1"/>
    </source>
</evidence>
<organism evidence="2 3">
    <name type="scientific">Exidia glandulosa HHB12029</name>
    <dbReference type="NCBI Taxonomy" id="1314781"/>
    <lineage>
        <taxon>Eukaryota</taxon>
        <taxon>Fungi</taxon>
        <taxon>Dikarya</taxon>
        <taxon>Basidiomycota</taxon>
        <taxon>Agaricomycotina</taxon>
        <taxon>Agaricomycetes</taxon>
        <taxon>Auriculariales</taxon>
        <taxon>Exidiaceae</taxon>
        <taxon>Exidia</taxon>
    </lineage>
</organism>
<feature type="compositionally biased region" description="Polar residues" evidence="1">
    <location>
        <begin position="40"/>
        <end position="52"/>
    </location>
</feature>
<sequence>MVQPHLERGVGNPLFVSSFATLSAGPTLATRYFVISFPSSYRSDSVSSNPSLRYSRVRGPGPSRLGPGSSANEYAVSATSGSEREFI</sequence>
<dbReference type="OrthoDB" id="2591449at2759"/>
<feature type="compositionally biased region" description="Low complexity" evidence="1">
    <location>
        <begin position="57"/>
        <end position="70"/>
    </location>
</feature>
<dbReference type="AlphaFoldDB" id="A0A165CTY7"/>
<keyword evidence="3" id="KW-1185">Reference proteome</keyword>
<reference evidence="2 3" key="1">
    <citation type="journal article" date="2016" name="Mol. Biol. Evol.">
        <title>Comparative Genomics of Early-Diverging Mushroom-Forming Fungi Provides Insights into the Origins of Lignocellulose Decay Capabilities.</title>
        <authorList>
            <person name="Nagy L.G."/>
            <person name="Riley R."/>
            <person name="Tritt A."/>
            <person name="Adam C."/>
            <person name="Daum C."/>
            <person name="Floudas D."/>
            <person name="Sun H."/>
            <person name="Yadav J.S."/>
            <person name="Pangilinan J."/>
            <person name="Larsson K.H."/>
            <person name="Matsuura K."/>
            <person name="Barry K."/>
            <person name="Labutti K."/>
            <person name="Kuo R."/>
            <person name="Ohm R.A."/>
            <person name="Bhattacharya S.S."/>
            <person name="Shirouzu T."/>
            <person name="Yoshinaga Y."/>
            <person name="Martin F.M."/>
            <person name="Grigoriev I.V."/>
            <person name="Hibbett D.S."/>
        </authorList>
    </citation>
    <scope>NUCLEOTIDE SEQUENCE [LARGE SCALE GENOMIC DNA]</scope>
    <source>
        <strain evidence="2 3">HHB12029</strain>
    </source>
</reference>
<feature type="region of interest" description="Disordered" evidence="1">
    <location>
        <begin position="40"/>
        <end position="87"/>
    </location>
</feature>
<accession>A0A165CTY7</accession>
<name>A0A165CTY7_EXIGL</name>